<keyword evidence="4 6" id="KW-1133">Transmembrane helix</keyword>
<evidence type="ECO:0000256" key="4">
    <source>
        <dbReference type="ARBA" id="ARBA00022989"/>
    </source>
</evidence>
<keyword evidence="8" id="KW-1185">Reference proteome</keyword>
<feature type="transmembrane region" description="Helical" evidence="6">
    <location>
        <begin position="388"/>
        <end position="407"/>
    </location>
</feature>
<evidence type="ECO:0000256" key="2">
    <source>
        <dbReference type="ARBA" id="ARBA00022475"/>
    </source>
</evidence>
<keyword evidence="5 6" id="KW-0472">Membrane</keyword>
<gene>
    <name evidence="7" type="ORF">Q765_14455</name>
</gene>
<evidence type="ECO:0000256" key="6">
    <source>
        <dbReference type="SAM" id="Phobius"/>
    </source>
</evidence>
<feature type="transmembrane region" description="Helical" evidence="6">
    <location>
        <begin position="86"/>
        <end position="114"/>
    </location>
</feature>
<dbReference type="Pfam" id="PF01943">
    <property type="entry name" value="Polysacc_synt"/>
    <property type="match status" value="1"/>
</dbReference>
<dbReference type="InterPro" id="IPR002797">
    <property type="entry name" value="Polysacc_synth"/>
</dbReference>
<feature type="transmembrane region" description="Helical" evidence="6">
    <location>
        <begin position="300"/>
        <end position="321"/>
    </location>
</feature>
<dbReference type="GO" id="GO:0005886">
    <property type="term" value="C:plasma membrane"/>
    <property type="evidence" value="ECO:0007669"/>
    <property type="project" value="UniProtKB-SubCell"/>
</dbReference>
<dbReference type="STRING" id="1121895.GCA_000378485_03769"/>
<feature type="transmembrane region" description="Helical" evidence="6">
    <location>
        <begin position="234"/>
        <end position="255"/>
    </location>
</feature>
<dbReference type="PANTHER" id="PTHR30250">
    <property type="entry name" value="PST FAMILY PREDICTED COLANIC ACID TRANSPORTER"/>
    <property type="match status" value="1"/>
</dbReference>
<protein>
    <recommendedName>
        <fullName evidence="9">Polysaccharide biosynthesis protein C-terminal domain-containing protein</fullName>
    </recommendedName>
</protein>
<dbReference type="EMBL" id="JRLX01000016">
    <property type="protein sequence ID" value="KGO85823.1"/>
    <property type="molecule type" value="Genomic_DNA"/>
</dbReference>
<organism evidence="7 8">
    <name type="scientific">Flavobacterium rivuli WB 3.3-2 = DSM 21788</name>
    <dbReference type="NCBI Taxonomy" id="1121895"/>
    <lineage>
        <taxon>Bacteria</taxon>
        <taxon>Pseudomonadati</taxon>
        <taxon>Bacteroidota</taxon>
        <taxon>Flavobacteriia</taxon>
        <taxon>Flavobacteriales</taxon>
        <taxon>Flavobacteriaceae</taxon>
        <taxon>Flavobacterium</taxon>
    </lineage>
</organism>
<evidence type="ECO:0000256" key="5">
    <source>
        <dbReference type="ARBA" id="ARBA00023136"/>
    </source>
</evidence>
<keyword evidence="2" id="KW-1003">Cell membrane</keyword>
<dbReference type="RefSeq" id="WP_020214945.1">
    <property type="nucleotide sequence ID" value="NZ_JRLX01000016.1"/>
</dbReference>
<feature type="transmembrane region" description="Helical" evidence="6">
    <location>
        <begin position="174"/>
        <end position="197"/>
    </location>
</feature>
<feature type="transmembrane region" description="Helical" evidence="6">
    <location>
        <begin position="12"/>
        <end position="35"/>
    </location>
</feature>
<feature type="transmembrane region" description="Helical" evidence="6">
    <location>
        <begin position="333"/>
        <end position="351"/>
    </location>
</feature>
<feature type="transmembrane region" description="Helical" evidence="6">
    <location>
        <begin position="148"/>
        <end position="168"/>
    </location>
</feature>
<evidence type="ECO:0000313" key="7">
    <source>
        <dbReference type="EMBL" id="KGO85823.1"/>
    </source>
</evidence>
<evidence type="ECO:0000256" key="3">
    <source>
        <dbReference type="ARBA" id="ARBA00022692"/>
    </source>
</evidence>
<dbReference type="AlphaFoldDB" id="A0A0A2M2Y0"/>
<feature type="transmembrane region" description="Helical" evidence="6">
    <location>
        <begin position="363"/>
        <end position="382"/>
    </location>
</feature>
<accession>A0A0A2M2Y0</accession>
<proteinExistence type="predicted"/>
<dbReference type="InterPro" id="IPR050833">
    <property type="entry name" value="Poly_Biosynth_Transport"/>
</dbReference>
<dbReference type="OrthoDB" id="9815702at2"/>
<evidence type="ECO:0000313" key="8">
    <source>
        <dbReference type="Proteomes" id="UP000030152"/>
    </source>
</evidence>
<dbReference type="eggNOG" id="COG2244">
    <property type="taxonomic scope" value="Bacteria"/>
</dbReference>
<evidence type="ECO:0008006" key="9">
    <source>
        <dbReference type="Google" id="ProtNLM"/>
    </source>
</evidence>
<keyword evidence="3 6" id="KW-0812">Transmembrane</keyword>
<comment type="subcellular location">
    <subcellularLocation>
        <location evidence="1">Cell membrane</location>
        <topology evidence="1">Multi-pass membrane protein</topology>
    </subcellularLocation>
</comment>
<sequence length="425" mass="48970">MIKTILKNKRLLNFFIYGSGQAFNLISPLIVIPYIVLICGEDGFGKVNLGFSMALFLILIVDYGFEIKSPKEVSENRENPNKLQEIANITFYSKFVIFIVVFLAISILIWFVPFLYSERLLYFFSTTIILAQVFNPCWFLQGLENFRLVSAINIASKVTYVIFVYIFLKYKGDYIYVNMVLGLSSLIFNIIFLIYVIKKYHLNLLKPNVKEIRAVLRADFSLCISQLFLSARQLSPFFIVSYFLGYVTGGQYAIIERVLSMFRTFIQVFLRFFYPSVCYKISKNVVEGFTFWKKYTGYSILIMCTGATTLYFFSVKILLFFNVANDGVATLDPVFRVALIIPFIMALSYPLEQLMFVINRNKAYVRIIMSVAAITIVLMLLVVNNYGIISIVLSLLLSEMLVAALYFKYSYLFLKGQIEKENVNA</sequence>
<comment type="caution">
    <text evidence="7">The sequence shown here is derived from an EMBL/GenBank/DDBJ whole genome shotgun (WGS) entry which is preliminary data.</text>
</comment>
<dbReference type="Proteomes" id="UP000030152">
    <property type="component" value="Unassembled WGS sequence"/>
</dbReference>
<dbReference type="PANTHER" id="PTHR30250:SF11">
    <property type="entry name" value="O-ANTIGEN TRANSPORTER-RELATED"/>
    <property type="match status" value="1"/>
</dbReference>
<reference evidence="7 8" key="1">
    <citation type="submission" date="2013-09" db="EMBL/GenBank/DDBJ databases">
        <authorList>
            <person name="Zeng Z."/>
            <person name="Chen C."/>
        </authorList>
    </citation>
    <scope>NUCLEOTIDE SEQUENCE [LARGE SCALE GENOMIC DNA]</scope>
    <source>
        <strain evidence="7 8">WB 3.3-2</strain>
    </source>
</reference>
<feature type="transmembrane region" description="Helical" evidence="6">
    <location>
        <begin position="47"/>
        <end position="65"/>
    </location>
</feature>
<evidence type="ECO:0000256" key="1">
    <source>
        <dbReference type="ARBA" id="ARBA00004651"/>
    </source>
</evidence>
<name>A0A0A2M2Y0_9FLAO</name>